<dbReference type="EMBL" id="BK014880">
    <property type="protein sequence ID" value="DAD80150.1"/>
    <property type="molecule type" value="Genomic_DNA"/>
</dbReference>
<reference evidence="1" key="1">
    <citation type="journal article" date="2021" name="Proc. Natl. Acad. Sci. U.S.A.">
        <title>A Catalog of Tens of Thousands of Viruses from Human Metagenomes Reveals Hidden Associations with Chronic Diseases.</title>
        <authorList>
            <person name="Tisza M.J."/>
            <person name="Buck C.B."/>
        </authorList>
    </citation>
    <scope>NUCLEOTIDE SEQUENCE</scope>
    <source>
        <strain evidence="1">Ct7Kl21</strain>
    </source>
</reference>
<organism evidence="1">
    <name type="scientific">Podoviridae sp. ct7Kl21</name>
    <dbReference type="NCBI Taxonomy" id="2826541"/>
    <lineage>
        <taxon>Viruses</taxon>
        <taxon>Duplodnaviria</taxon>
        <taxon>Heunggongvirae</taxon>
        <taxon>Uroviricota</taxon>
        <taxon>Caudoviricetes</taxon>
    </lineage>
</organism>
<accession>A0A8S5MD24</accession>
<evidence type="ECO:0000313" key="1">
    <source>
        <dbReference type="EMBL" id="DAD80150.1"/>
    </source>
</evidence>
<name>A0A8S5MD24_9CAUD</name>
<sequence>MANFTILSDKPFEDYISFVTETLQILSSKKVRGLAIVALLEEPDEDGADVLTGYYNMPLQDKQTAASNIQADVTDGIIRANMRRYLEELEQEDDEQ</sequence>
<proteinExistence type="predicted"/>
<protein>
    <submittedName>
        <fullName evidence="1">Uncharacterized protein</fullName>
    </submittedName>
</protein>